<comment type="similarity">
    <text evidence="5">Belongs to the NtaA/SnaA/DszA monooxygenase family.</text>
</comment>
<keyword evidence="9" id="KW-1185">Reference proteome</keyword>
<evidence type="ECO:0000256" key="1">
    <source>
        <dbReference type="ARBA" id="ARBA00022630"/>
    </source>
</evidence>
<evidence type="ECO:0000256" key="4">
    <source>
        <dbReference type="ARBA" id="ARBA00023033"/>
    </source>
</evidence>
<dbReference type="SUPFAM" id="SSF51679">
    <property type="entry name" value="Bacterial luciferase-like"/>
    <property type="match status" value="1"/>
</dbReference>
<feature type="binding site" evidence="6">
    <location>
        <position position="225"/>
    </location>
    <ligand>
        <name>FMN</name>
        <dbReference type="ChEBI" id="CHEBI:58210"/>
    </ligand>
</feature>
<feature type="binding site" evidence="6">
    <location>
        <position position="55"/>
    </location>
    <ligand>
        <name>FMN</name>
        <dbReference type="ChEBI" id="CHEBI:58210"/>
    </ligand>
</feature>
<comment type="caution">
    <text evidence="8">The sequence shown here is derived from an EMBL/GenBank/DDBJ whole genome shotgun (WGS) entry which is preliminary data.</text>
</comment>
<evidence type="ECO:0000313" key="9">
    <source>
        <dbReference type="Proteomes" id="UP000663792"/>
    </source>
</evidence>
<evidence type="ECO:0000256" key="2">
    <source>
        <dbReference type="ARBA" id="ARBA00022643"/>
    </source>
</evidence>
<evidence type="ECO:0000256" key="6">
    <source>
        <dbReference type="PIRSR" id="PIRSR000337-1"/>
    </source>
</evidence>
<accession>A0A938YFR5</accession>
<dbReference type="GO" id="GO:0016705">
    <property type="term" value="F:oxidoreductase activity, acting on paired donors, with incorporation or reduction of molecular oxygen"/>
    <property type="evidence" value="ECO:0007669"/>
    <property type="project" value="InterPro"/>
</dbReference>
<dbReference type="Gene3D" id="3.20.20.30">
    <property type="entry name" value="Luciferase-like domain"/>
    <property type="match status" value="1"/>
</dbReference>
<sequence length="435" mass="47693">MSLFHLGWFNGAGFSLNGWNAPGSGVGYEPWQPDQFQDAIRTLERGGFDFMILEDSSMVPEAFGGNPEFYLNRGIMAPKLDPVPLVPYLAMATKHIGIVPTLTTGFYHPWLLARLMTTLDHLTKGRIGWNIVTATTQLAWSNYGLQQPEHDMRYDLADEFVEITKQLWASFPASAAVFDAERNIAYTAKDVKPINYEGKFFSSRGPLNAPAGPQGTPVLFQAGGSPRGRQFAAKNVEVIIASCTSVEDMKDYYQDVKEHARSVGRDPDTVKVMFATGAILGNTDSEAQATADTRARHRAADLDGQLAGISNITGIDFSRIDIDAPMPELTTNGSQSSLREFLSTAKPGATLREVLASKTSPGIMGFPMIGTVKSVAGQMEEIMQEVGGDGFLFGAHIQPEYMASIVDRLIPELRRRGVVRTGYPHATFRENLQEF</sequence>
<protein>
    <submittedName>
        <fullName evidence="8">NtaA/DmoA family FMN-dependent monooxygenase</fullName>
        <ecNumber evidence="8">1.14.-.-</ecNumber>
    </submittedName>
</protein>
<evidence type="ECO:0000259" key="7">
    <source>
        <dbReference type="Pfam" id="PF00296"/>
    </source>
</evidence>
<reference evidence="8" key="1">
    <citation type="submission" date="2021-01" db="EMBL/GenBank/DDBJ databases">
        <title>YIM 132084 draft genome.</title>
        <authorList>
            <person name="An D."/>
        </authorList>
    </citation>
    <scope>NUCLEOTIDE SEQUENCE</scope>
    <source>
        <strain evidence="8">YIM 132084</strain>
    </source>
</reference>
<feature type="binding site" evidence="6">
    <location>
        <position position="150"/>
    </location>
    <ligand>
        <name>FMN</name>
        <dbReference type="ChEBI" id="CHEBI:58210"/>
    </ligand>
</feature>
<keyword evidence="1 6" id="KW-0285">Flavoprotein</keyword>
<keyword evidence="4 8" id="KW-0503">Monooxygenase</keyword>
<dbReference type="InterPro" id="IPR036661">
    <property type="entry name" value="Luciferase-like_sf"/>
</dbReference>
<dbReference type="InterPro" id="IPR011251">
    <property type="entry name" value="Luciferase-like_dom"/>
</dbReference>
<organism evidence="8 9">
    <name type="scientific">Nakamurella leprariae</name>
    <dbReference type="NCBI Taxonomy" id="2803911"/>
    <lineage>
        <taxon>Bacteria</taxon>
        <taxon>Bacillati</taxon>
        <taxon>Actinomycetota</taxon>
        <taxon>Actinomycetes</taxon>
        <taxon>Nakamurellales</taxon>
        <taxon>Nakamurellaceae</taxon>
        <taxon>Nakamurella</taxon>
    </lineage>
</organism>
<feature type="binding site" evidence="6">
    <location>
        <position position="154"/>
    </location>
    <ligand>
        <name>FMN</name>
        <dbReference type="ChEBI" id="CHEBI:58210"/>
    </ligand>
</feature>
<keyword evidence="2 6" id="KW-0288">FMN</keyword>
<dbReference type="EMBL" id="JAERWK010000008">
    <property type="protein sequence ID" value="MBM9467000.1"/>
    <property type="molecule type" value="Genomic_DNA"/>
</dbReference>
<dbReference type="AlphaFoldDB" id="A0A938YFR5"/>
<gene>
    <name evidence="8" type="ORF">JL106_06845</name>
</gene>
<feature type="domain" description="Luciferase-like" evidence="7">
    <location>
        <begin position="28"/>
        <end position="389"/>
    </location>
</feature>
<evidence type="ECO:0000313" key="8">
    <source>
        <dbReference type="EMBL" id="MBM9467000.1"/>
    </source>
</evidence>
<dbReference type="PANTHER" id="PTHR30011:SF16">
    <property type="entry name" value="C2H2 FINGER DOMAIN TRANSCRIPTION FACTOR (EUROFUNG)-RELATED"/>
    <property type="match status" value="1"/>
</dbReference>
<dbReference type="InterPro" id="IPR016215">
    <property type="entry name" value="NTA_MOA"/>
</dbReference>
<evidence type="ECO:0000256" key="5">
    <source>
        <dbReference type="ARBA" id="ARBA00033748"/>
    </source>
</evidence>
<dbReference type="PANTHER" id="PTHR30011">
    <property type="entry name" value="ALKANESULFONATE MONOOXYGENASE-RELATED"/>
    <property type="match status" value="1"/>
</dbReference>
<dbReference type="RefSeq" id="WP_205259930.1">
    <property type="nucleotide sequence ID" value="NZ_JAERWK010000008.1"/>
</dbReference>
<dbReference type="PIRSF" id="PIRSF000337">
    <property type="entry name" value="NTA_MOA"/>
    <property type="match status" value="1"/>
</dbReference>
<dbReference type="Proteomes" id="UP000663792">
    <property type="component" value="Unassembled WGS sequence"/>
</dbReference>
<proteinExistence type="inferred from homology"/>
<dbReference type="EC" id="1.14.-.-" evidence="8"/>
<evidence type="ECO:0000256" key="3">
    <source>
        <dbReference type="ARBA" id="ARBA00023002"/>
    </source>
</evidence>
<dbReference type="Pfam" id="PF00296">
    <property type="entry name" value="Bac_luciferase"/>
    <property type="match status" value="1"/>
</dbReference>
<name>A0A938YFR5_9ACTN</name>
<keyword evidence="3 8" id="KW-0560">Oxidoreductase</keyword>
<dbReference type="NCBIfam" id="TIGR03860">
    <property type="entry name" value="FMN_nitrolo"/>
    <property type="match status" value="1"/>
</dbReference>
<dbReference type="InterPro" id="IPR051260">
    <property type="entry name" value="Diverse_substr_monoxygenases"/>
</dbReference>
<dbReference type="GO" id="GO:0004497">
    <property type="term" value="F:monooxygenase activity"/>
    <property type="evidence" value="ECO:0007669"/>
    <property type="project" value="UniProtKB-KW"/>
</dbReference>
<feature type="binding site" evidence="6">
    <location>
        <position position="101"/>
    </location>
    <ligand>
        <name>FMN</name>
        <dbReference type="ChEBI" id="CHEBI:58210"/>
    </ligand>
</feature>